<gene>
    <name evidence="1" type="ORF">CPELLU_LOCUS9674</name>
</gene>
<name>A0A9N9E3C6_9GLOM</name>
<evidence type="ECO:0000313" key="2">
    <source>
        <dbReference type="Proteomes" id="UP000789759"/>
    </source>
</evidence>
<feature type="non-terminal residue" evidence="1">
    <location>
        <position position="1"/>
    </location>
</feature>
<dbReference type="Proteomes" id="UP000789759">
    <property type="component" value="Unassembled WGS sequence"/>
</dbReference>
<sequence length="62" mass="7126">MHLQSESIEIQEFMQWLLKIGDGTNTSELNNTIDISENMIIDTDCDLDALIKSTYHNINIKN</sequence>
<organism evidence="1 2">
    <name type="scientific">Cetraspora pellucida</name>
    <dbReference type="NCBI Taxonomy" id="1433469"/>
    <lineage>
        <taxon>Eukaryota</taxon>
        <taxon>Fungi</taxon>
        <taxon>Fungi incertae sedis</taxon>
        <taxon>Mucoromycota</taxon>
        <taxon>Glomeromycotina</taxon>
        <taxon>Glomeromycetes</taxon>
        <taxon>Diversisporales</taxon>
        <taxon>Gigasporaceae</taxon>
        <taxon>Cetraspora</taxon>
    </lineage>
</organism>
<accession>A0A9N9E3C6</accession>
<proteinExistence type="predicted"/>
<reference evidence="1" key="1">
    <citation type="submission" date="2021-06" db="EMBL/GenBank/DDBJ databases">
        <authorList>
            <person name="Kallberg Y."/>
            <person name="Tangrot J."/>
            <person name="Rosling A."/>
        </authorList>
    </citation>
    <scope>NUCLEOTIDE SEQUENCE</scope>
    <source>
        <strain evidence="1">FL966</strain>
    </source>
</reference>
<dbReference type="EMBL" id="CAJVQA010007543">
    <property type="protein sequence ID" value="CAG8658215.1"/>
    <property type="molecule type" value="Genomic_DNA"/>
</dbReference>
<keyword evidence="2" id="KW-1185">Reference proteome</keyword>
<protein>
    <submittedName>
        <fullName evidence="1">19948_t:CDS:1</fullName>
    </submittedName>
</protein>
<evidence type="ECO:0000313" key="1">
    <source>
        <dbReference type="EMBL" id="CAG8658215.1"/>
    </source>
</evidence>
<comment type="caution">
    <text evidence="1">The sequence shown here is derived from an EMBL/GenBank/DDBJ whole genome shotgun (WGS) entry which is preliminary data.</text>
</comment>
<dbReference type="AlphaFoldDB" id="A0A9N9E3C6"/>